<protein>
    <recommendedName>
        <fullName evidence="4">Required for respiratory growth protein 8, mitochondrial</fullName>
    </recommendedName>
</protein>
<organism evidence="2 3">
    <name type="scientific">Penicillium oxalicum (strain 114-2 / CGMCC 5302)</name>
    <name type="common">Penicillium decumbens</name>
    <dbReference type="NCBI Taxonomy" id="933388"/>
    <lineage>
        <taxon>Eukaryota</taxon>
        <taxon>Fungi</taxon>
        <taxon>Dikarya</taxon>
        <taxon>Ascomycota</taxon>
        <taxon>Pezizomycotina</taxon>
        <taxon>Eurotiomycetes</taxon>
        <taxon>Eurotiomycetidae</taxon>
        <taxon>Eurotiales</taxon>
        <taxon>Aspergillaceae</taxon>
        <taxon>Penicillium</taxon>
    </lineage>
</organism>
<feature type="region of interest" description="Disordered" evidence="1">
    <location>
        <begin position="106"/>
        <end position="134"/>
    </location>
</feature>
<dbReference type="OrthoDB" id="3363286at2759"/>
<feature type="compositionally biased region" description="Polar residues" evidence="1">
    <location>
        <begin position="120"/>
        <end position="132"/>
    </location>
</feature>
<evidence type="ECO:0000313" key="3">
    <source>
        <dbReference type="Proteomes" id="UP000019376"/>
    </source>
</evidence>
<dbReference type="HOGENOM" id="CLU_039950_1_0_1"/>
<evidence type="ECO:0008006" key="4">
    <source>
        <dbReference type="Google" id="ProtNLM"/>
    </source>
</evidence>
<dbReference type="PhylomeDB" id="S7Z9U9"/>
<evidence type="ECO:0000313" key="2">
    <source>
        <dbReference type="EMBL" id="EPS26999.1"/>
    </source>
</evidence>
<dbReference type="Proteomes" id="UP000019376">
    <property type="component" value="Unassembled WGS sequence"/>
</dbReference>
<proteinExistence type="predicted"/>
<evidence type="ECO:0000256" key="1">
    <source>
        <dbReference type="SAM" id="MobiDB-lite"/>
    </source>
</evidence>
<keyword evidence="3" id="KW-1185">Reference proteome</keyword>
<name>S7Z9U9_PENO1</name>
<dbReference type="AlphaFoldDB" id="S7Z9U9"/>
<reference evidence="2 3" key="1">
    <citation type="journal article" date="2013" name="PLoS ONE">
        <title>Genomic and secretomic analyses reveal unique features of the lignocellulolytic enzyme system of Penicillium decumbens.</title>
        <authorList>
            <person name="Liu G."/>
            <person name="Zhang L."/>
            <person name="Wei X."/>
            <person name="Zou G."/>
            <person name="Qin Y."/>
            <person name="Ma L."/>
            <person name="Li J."/>
            <person name="Zheng H."/>
            <person name="Wang S."/>
            <person name="Wang C."/>
            <person name="Xun L."/>
            <person name="Zhao G.-P."/>
            <person name="Zhou Z."/>
            <person name="Qu Y."/>
        </authorList>
    </citation>
    <scope>NUCLEOTIDE SEQUENCE [LARGE SCALE GENOMIC DNA]</scope>
    <source>
        <strain evidence="3">114-2 / CGMCC 5302</strain>
    </source>
</reference>
<dbReference type="STRING" id="933388.S7Z9U9"/>
<dbReference type="eggNOG" id="ENOG502S8NC">
    <property type="taxonomic scope" value="Eukaryota"/>
</dbReference>
<feature type="region of interest" description="Disordered" evidence="1">
    <location>
        <begin position="1"/>
        <end position="46"/>
    </location>
</feature>
<sequence>MLADKAPIDELPASKRLPQSPLITHPRPDLTQSRKSRPTHADKSELEKNPWAVALASPVRMCTVTGARIPRDLLGEWGLVRKPDTENHYLLPVGLMKDALRTRPKTETVNPEEISDSHAQESITEDSMTPKSIRNEKPGQQLLLRMMNSMPLLQRLSKPLSRNSGKRPAIGKILPFRWKHPFGPITSRVEKQLLWRPDMVDYVLEQRRKGVVENLEKAQRRHARLDQPNGAWTVLQLRDTSVDALSDALSQLGALDRMAAGVVLLLSPTRGIPRSPETVYNPTTQSEIPVFDLSVLLAASDLAKLRKTEAQHFHQDALFFRPDNRLGVDTVLSLWSLQRYMAGIVS</sequence>
<gene>
    <name evidence="2" type="ORF">PDE_01940</name>
</gene>
<dbReference type="EMBL" id="KB644409">
    <property type="protein sequence ID" value="EPS26999.1"/>
    <property type="molecule type" value="Genomic_DNA"/>
</dbReference>
<accession>S7Z9U9</accession>